<keyword evidence="3" id="KW-1185">Reference proteome</keyword>
<protein>
    <submittedName>
        <fullName evidence="2">Trypsin-like peptidase domain-containing protein</fullName>
    </submittedName>
</protein>
<feature type="signal peptide" evidence="1">
    <location>
        <begin position="1"/>
        <end position="28"/>
    </location>
</feature>
<dbReference type="Gene3D" id="2.40.10.10">
    <property type="entry name" value="Trypsin-like serine proteases"/>
    <property type="match status" value="2"/>
</dbReference>
<evidence type="ECO:0000313" key="2">
    <source>
        <dbReference type="EMBL" id="MBD2691372.1"/>
    </source>
</evidence>
<evidence type="ECO:0000256" key="1">
    <source>
        <dbReference type="SAM" id="SignalP"/>
    </source>
</evidence>
<dbReference type="EMBL" id="JACJTQ010000006">
    <property type="protein sequence ID" value="MBD2691372.1"/>
    <property type="molecule type" value="Genomic_DNA"/>
</dbReference>
<proteinExistence type="predicted"/>
<dbReference type="PANTHER" id="PTHR43019">
    <property type="entry name" value="SERINE ENDOPROTEASE DEGS"/>
    <property type="match status" value="1"/>
</dbReference>
<dbReference type="Pfam" id="PF13365">
    <property type="entry name" value="Trypsin_2"/>
    <property type="match status" value="1"/>
</dbReference>
<sequence length="305" mass="32603">MSFNDRLMMALMGSVVSITIIQPSTAYALTGEEVNDIAREVTVLIKSDKGHGSGVIVAKDSKTYYVLTAFHVVSNKDNYKIVTHDKKAYQLDYGKVKRLSGVDLAIVEFSSDQDYKIAKLANSETVKEGKPVFVSGWPRLTTVGQAAGGQLVRQFTGGRVSGFLPQSLEGYKMSYDNKTLGGMSGGPVLDAGGRVVGIHGLGDTEDPNRLQQSAGLDKQTATSIAGLIKPGFNYAIPINTFLSLAPQSGIYLGLQVENSAAGELGAPYADSTQPDKRDTIDNINDVLGTAGRALDTINGVRNFFR</sequence>
<dbReference type="PANTHER" id="PTHR43019:SF23">
    <property type="entry name" value="PROTEASE DO-LIKE 5, CHLOROPLASTIC"/>
    <property type="match status" value="1"/>
</dbReference>
<name>A0ABR8J148_9NOST</name>
<evidence type="ECO:0000313" key="3">
    <source>
        <dbReference type="Proteomes" id="UP000660381"/>
    </source>
</evidence>
<organism evidence="2 3">
    <name type="scientific">Anabaena catenula FACHB-362</name>
    <dbReference type="NCBI Taxonomy" id="2692877"/>
    <lineage>
        <taxon>Bacteria</taxon>
        <taxon>Bacillati</taxon>
        <taxon>Cyanobacteriota</taxon>
        <taxon>Cyanophyceae</taxon>
        <taxon>Nostocales</taxon>
        <taxon>Nostocaceae</taxon>
        <taxon>Anabaena</taxon>
    </lineage>
</organism>
<reference evidence="2 3" key="1">
    <citation type="journal article" date="2020" name="ISME J.">
        <title>Comparative genomics reveals insights into cyanobacterial evolution and habitat adaptation.</title>
        <authorList>
            <person name="Chen M.Y."/>
            <person name="Teng W.K."/>
            <person name="Zhao L."/>
            <person name="Hu C.X."/>
            <person name="Zhou Y.K."/>
            <person name="Han B.P."/>
            <person name="Song L.R."/>
            <person name="Shu W.S."/>
        </authorList>
    </citation>
    <scope>NUCLEOTIDE SEQUENCE [LARGE SCALE GENOMIC DNA]</scope>
    <source>
        <strain evidence="2 3">FACHB-362</strain>
    </source>
</reference>
<dbReference type="InterPro" id="IPR043504">
    <property type="entry name" value="Peptidase_S1_PA_chymotrypsin"/>
</dbReference>
<feature type="chain" id="PRO_5046186908" evidence="1">
    <location>
        <begin position="29"/>
        <end position="305"/>
    </location>
</feature>
<accession>A0ABR8J148</accession>
<gene>
    <name evidence="2" type="ORF">H6G68_06285</name>
</gene>
<dbReference type="RefSeq" id="WP_190905871.1">
    <property type="nucleotide sequence ID" value="NZ_JACJTQ010000006.1"/>
</dbReference>
<dbReference type="InterPro" id="IPR009003">
    <property type="entry name" value="Peptidase_S1_PA"/>
</dbReference>
<comment type="caution">
    <text evidence="2">The sequence shown here is derived from an EMBL/GenBank/DDBJ whole genome shotgun (WGS) entry which is preliminary data.</text>
</comment>
<dbReference type="Proteomes" id="UP000660381">
    <property type="component" value="Unassembled WGS sequence"/>
</dbReference>
<keyword evidence="1" id="KW-0732">Signal</keyword>
<dbReference type="SUPFAM" id="SSF50494">
    <property type="entry name" value="Trypsin-like serine proteases"/>
    <property type="match status" value="1"/>
</dbReference>